<evidence type="ECO:0000256" key="7">
    <source>
        <dbReference type="ARBA" id="ARBA00023244"/>
    </source>
</evidence>
<evidence type="ECO:0000256" key="2">
    <source>
        <dbReference type="ARBA" id="ARBA00012162"/>
    </source>
</evidence>
<evidence type="ECO:0000256" key="1">
    <source>
        <dbReference type="ARBA" id="ARBA00005879"/>
    </source>
</evidence>
<dbReference type="InterPro" id="IPR014777">
    <property type="entry name" value="4pyrrole_Mease_sub1"/>
</dbReference>
<dbReference type="PROSITE" id="PS00839">
    <property type="entry name" value="SUMT_1"/>
    <property type="match status" value="1"/>
</dbReference>
<dbReference type="InterPro" id="IPR036108">
    <property type="entry name" value="4pyrrol_syn_uPrphyn_synt_sf"/>
</dbReference>
<evidence type="ECO:0000256" key="3">
    <source>
        <dbReference type="ARBA" id="ARBA00018323"/>
    </source>
</evidence>
<comment type="similarity">
    <text evidence="1 9">Belongs to the precorrin methyltransferase family.</text>
</comment>
<dbReference type="PROSITE" id="PS00840">
    <property type="entry name" value="SUMT_2"/>
    <property type="match status" value="1"/>
</dbReference>
<evidence type="ECO:0000259" key="10">
    <source>
        <dbReference type="Pfam" id="PF00590"/>
    </source>
</evidence>
<dbReference type="GO" id="GO:0032259">
    <property type="term" value="P:methylation"/>
    <property type="evidence" value="ECO:0007669"/>
    <property type="project" value="UniProtKB-KW"/>
</dbReference>
<dbReference type="Pfam" id="PF00590">
    <property type="entry name" value="TP_methylase"/>
    <property type="match status" value="1"/>
</dbReference>
<keyword evidence="13" id="KW-1185">Reference proteome</keyword>
<keyword evidence="5 9" id="KW-0808">Transferase</keyword>
<feature type="domain" description="Tetrapyrrole methylase" evidence="10">
    <location>
        <begin position="5"/>
        <end position="214"/>
    </location>
</feature>
<dbReference type="CDD" id="cd11642">
    <property type="entry name" value="SUMT"/>
    <property type="match status" value="1"/>
</dbReference>
<dbReference type="InterPro" id="IPR000878">
    <property type="entry name" value="4pyrrol_Mease"/>
</dbReference>
<evidence type="ECO:0000313" key="12">
    <source>
        <dbReference type="EMBL" id="MBB4073367.1"/>
    </source>
</evidence>
<dbReference type="InterPro" id="IPR035996">
    <property type="entry name" value="4pyrrol_Methylase_sf"/>
</dbReference>
<dbReference type="NCBIfam" id="TIGR01469">
    <property type="entry name" value="cobA_cysG_Cterm"/>
    <property type="match status" value="1"/>
</dbReference>
<keyword evidence="12" id="KW-0456">Lyase</keyword>
<dbReference type="EC" id="2.1.1.107" evidence="2"/>
<dbReference type="GO" id="GO:0004852">
    <property type="term" value="F:uroporphyrinogen-III synthase activity"/>
    <property type="evidence" value="ECO:0007669"/>
    <property type="project" value="InterPro"/>
</dbReference>
<dbReference type="FunFam" id="3.40.1010.10:FF:000001">
    <property type="entry name" value="Siroheme synthase"/>
    <property type="match status" value="1"/>
</dbReference>
<protein>
    <recommendedName>
        <fullName evidence="3">Uroporphyrinogen-III C-methyltransferase</fullName>
        <ecNumber evidence="2">2.1.1.107</ecNumber>
    </recommendedName>
    <alternativeName>
        <fullName evidence="8">Uroporphyrinogen III methylase</fullName>
    </alternativeName>
</protein>
<dbReference type="EMBL" id="JACIDE010000006">
    <property type="protein sequence ID" value="MBB4073367.1"/>
    <property type="molecule type" value="Genomic_DNA"/>
</dbReference>
<reference evidence="12 13" key="1">
    <citation type="submission" date="2020-08" db="EMBL/GenBank/DDBJ databases">
        <title>Genomic Encyclopedia of Type Strains, Phase IV (KMG-IV): sequencing the most valuable type-strain genomes for metagenomic binning, comparative biology and taxonomic classification.</title>
        <authorList>
            <person name="Goeker M."/>
        </authorList>
    </citation>
    <scope>NUCLEOTIDE SEQUENCE [LARGE SCALE GENOMIC DNA]</scope>
    <source>
        <strain evidence="12 13">DSM 17075</strain>
    </source>
</reference>
<dbReference type="Gene3D" id="3.30.950.10">
    <property type="entry name" value="Methyltransferase, Cobalt-precorrin-4 Transmethylase, Domain 2"/>
    <property type="match status" value="1"/>
</dbReference>
<accession>A0A840DSW8</accession>
<keyword evidence="4 9" id="KW-0489">Methyltransferase</keyword>
<dbReference type="SUPFAM" id="SSF69618">
    <property type="entry name" value="HemD-like"/>
    <property type="match status" value="1"/>
</dbReference>
<evidence type="ECO:0000313" key="13">
    <source>
        <dbReference type="Proteomes" id="UP000559598"/>
    </source>
</evidence>
<dbReference type="InterPro" id="IPR014776">
    <property type="entry name" value="4pyrrole_Mease_sub2"/>
</dbReference>
<keyword evidence="7" id="KW-0627">Porphyrin biosynthesis</keyword>
<comment type="caution">
    <text evidence="12">The sequence shown here is derived from an EMBL/GenBank/DDBJ whole genome shotgun (WGS) entry which is preliminary data.</text>
</comment>
<dbReference type="Gene3D" id="3.40.1010.10">
    <property type="entry name" value="Cobalt-precorrin-4 Transmethylase, Domain 1"/>
    <property type="match status" value="1"/>
</dbReference>
<evidence type="ECO:0000256" key="4">
    <source>
        <dbReference type="ARBA" id="ARBA00022603"/>
    </source>
</evidence>
<evidence type="ECO:0000259" key="11">
    <source>
        <dbReference type="Pfam" id="PF02602"/>
    </source>
</evidence>
<name>A0A840DSW8_9BACL</name>
<dbReference type="SUPFAM" id="SSF53790">
    <property type="entry name" value="Tetrapyrrole methylase"/>
    <property type="match status" value="1"/>
</dbReference>
<dbReference type="InterPro" id="IPR003754">
    <property type="entry name" value="4pyrrol_synth_uPrphyn_synth"/>
</dbReference>
<evidence type="ECO:0000256" key="6">
    <source>
        <dbReference type="ARBA" id="ARBA00022691"/>
    </source>
</evidence>
<sequence>MPVGTVYFVGAGPGDIGLITVKGLERLKQADVVLYDRLVNPELLAYTRPNCEKVYCGKLPKHHILRQEQINAELVAKAKEGKTVVRLKGGDPGVFGRVGEEAAELAKHGIPFEIVPGITSGIAAPLYAGIPVTHREYGHSFALVSAHGKATEPQVDWASLAKMDTIAFYMGVANLPLICDQLLAHGKRNDTPVILIRWGTMGRQQTLEGTLETIAKKAEEAAFSNPAITLVGDVVALRKTTNWFEKKRLFGQQILLASDGTETEFAQTLRAEGADVFEFPKWKLVKKEIAHYVFTNLSSYEQIVFVSSESVHFFFAALRSEKIDVRTIKAELYARTPSAKRALEERGFCVSDGQQKGKTLVVGEEAVENEEWCLTHEVKQEETSQLLWERMKEEADVRTVIFPTVASVHRLLAMSDKAWLKERTILCFDDETKEVARTYGVFARCIEKETLIDYLARER</sequence>
<evidence type="ECO:0000256" key="9">
    <source>
        <dbReference type="RuleBase" id="RU003960"/>
    </source>
</evidence>
<dbReference type="FunFam" id="3.30.950.10:FF:000001">
    <property type="entry name" value="Siroheme synthase"/>
    <property type="match status" value="1"/>
</dbReference>
<proteinExistence type="inferred from homology"/>
<dbReference type="Gene3D" id="3.40.50.10090">
    <property type="match status" value="1"/>
</dbReference>
<dbReference type="InterPro" id="IPR006366">
    <property type="entry name" value="CobA/CysG_C"/>
</dbReference>
<evidence type="ECO:0000256" key="5">
    <source>
        <dbReference type="ARBA" id="ARBA00022679"/>
    </source>
</evidence>
<dbReference type="NCBIfam" id="NF004790">
    <property type="entry name" value="PRK06136.1"/>
    <property type="match status" value="1"/>
</dbReference>
<dbReference type="GO" id="GO:0004851">
    <property type="term" value="F:uroporphyrin-III C-methyltransferase activity"/>
    <property type="evidence" value="ECO:0007669"/>
    <property type="project" value="UniProtKB-EC"/>
</dbReference>
<dbReference type="GO" id="GO:0019354">
    <property type="term" value="P:siroheme biosynthetic process"/>
    <property type="evidence" value="ECO:0007669"/>
    <property type="project" value="InterPro"/>
</dbReference>
<dbReference type="Pfam" id="PF02602">
    <property type="entry name" value="HEM4"/>
    <property type="match status" value="1"/>
</dbReference>
<dbReference type="RefSeq" id="WP_183183729.1">
    <property type="nucleotide sequence ID" value="NZ_BMNP01000004.1"/>
</dbReference>
<gene>
    <name evidence="12" type="ORF">GGR02_001129</name>
</gene>
<dbReference type="Proteomes" id="UP000559598">
    <property type="component" value="Unassembled WGS sequence"/>
</dbReference>
<organism evidence="12 13">
    <name type="scientific">Anoxybacteroides voinovskiense</name>
    <dbReference type="NCBI Taxonomy" id="230470"/>
    <lineage>
        <taxon>Bacteria</taxon>
        <taxon>Bacillati</taxon>
        <taxon>Bacillota</taxon>
        <taxon>Bacilli</taxon>
        <taxon>Bacillales</taxon>
        <taxon>Anoxybacillaceae</taxon>
        <taxon>Anoxybacteroides</taxon>
    </lineage>
</organism>
<evidence type="ECO:0000256" key="8">
    <source>
        <dbReference type="ARBA" id="ARBA00079776"/>
    </source>
</evidence>
<dbReference type="InterPro" id="IPR003043">
    <property type="entry name" value="Uropor_MeTrfase_CS"/>
</dbReference>
<feature type="domain" description="Tetrapyrrole biosynthesis uroporphyrinogen III synthase" evidence="11">
    <location>
        <begin position="264"/>
        <end position="356"/>
    </location>
</feature>
<dbReference type="PANTHER" id="PTHR45790">
    <property type="entry name" value="SIROHEME SYNTHASE-RELATED"/>
    <property type="match status" value="1"/>
</dbReference>
<keyword evidence="6" id="KW-0949">S-adenosyl-L-methionine</keyword>
<dbReference type="AlphaFoldDB" id="A0A840DSW8"/>
<dbReference type="PANTHER" id="PTHR45790:SF3">
    <property type="entry name" value="S-ADENOSYL-L-METHIONINE-DEPENDENT UROPORPHYRINOGEN III METHYLTRANSFERASE, CHLOROPLASTIC"/>
    <property type="match status" value="1"/>
</dbReference>
<dbReference type="InterPro" id="IPR050161">
    <property type="entry name" value="Siro_Cobalamin_biosynth"/>
</dbReference>